<evidence type="ECO:0000259" key="2">
    <source>
        <dbReference type="Pfam" id="PF17884"/>
    </source>
</evidence>
<evidence type="ECO:0000313" key="3">
    <source>
        <dbReference type="EMBL" id="SVD58692.1"/>
    </source>
</evidence>
<dbReference type="InterPro" id="IPR036895">
    <property type="entry name" value="Uracil-DNA_glycosylase-like_sf"/>
</dbReference>
<name>A0A382WIT6_9ZZZZ</name>
<protein>
    <recommendedName>
        <fullName evidence="2">DUF5591 domain-containing protein</fullName>
    </recommendedName>
</protein>
<dbReference type="Pfam" id="PF17884">
    <property type="entry name" value="DUF5591"/>
    <property type="match status" value="1"/>
</dbReference>
<dbReference type="EMBL" id="UINC01160185">
    <property type="protein sequence ID" value="SVD58692.1"/>
    <property type="molecule type" value="Genomic_DNA"/>
</dbReference>
<sequence length="264" mass="29475">MRFRRVIKSPNIHEVMITAPLGLVPRELEELWPAAHYDIPVTGDWDADELQIIRRMVGRIVERIGYSAVVNHSGIDIQVDGTRVIDTRRGDSAGSKEALARLESEVEAAVQIAGSVEIPERPRMLVMKSISRFMLGSDEWLEGTEISGRPPILTISKGGTQLAKWDPRRGRFLFSKSSLSILGELEILSRVNLRDNVEWVGDIFPTSVKSFIGPIRTGDELLVYRKGELIGSARAVAPGWEWPHGPGRFAKSRHHLKPMTQKAA</sequence>
<organism evidence="3">
    <name type="scientific">marine metagenome</name>
    <dbReference type="NCBI Taxonomy" id="408172"/>
    <lineage>
        <taxon>unclassified sequences</taxon>
        <taxon>metagenomes</taxon>
        <taxon>ecological metagenomes</taxon>
    </lineage>
</organism>
<evidence type="ECO:0000256" key="1">
    <source>
        <dbReference type="ARBA" id="ARBA00022694"/>
    </source>
</evidence>
<proteinExistence type="predicted"/>
<dbReference type="InterPro" id="IPR040777">
    <property type="entry name" value="DUF5591"/>
</dbReference>
<reference evidence="3" key="1">
    <citation type="submission" date="2018-05" db="EMBL/GenBank/DDBJ databases">
        <authorList>
            <person name="Lanie J.A."/>
            <person name="Ng W.-L."/>
            <person name="Kazmierczak K.M."/>
            <person name="Andrzejewski T.M."/>
            <person name="Davidsen T.M."/>
            <person name="Wayne K.J."/>
            <person name="Tettelin H."/>
            <person name="Glass J.I."/>
            <person name="Rusch D."/>
            <person name="Podicherti R."/>
            <person name="Tsui H.-C.T."/>
            <person name="Winkler M.E."/>
        </authorList>
    </citation>
    <scope>NUCLEOTIDE SEQUENCE</scope>
</reference>
<gene>
    <name evidence="3" type="ORF">METZ01_LOCUS411546</name>
</gene>
<feature type="domain" description="DUF5591" evidence="2">
    <location>
        <begin position="2"/>
        <end position="104"/>
    </location>
</feature>
<dbReference type="AlphaFoldDB" id="A0A382WIT6"/>
<dbReference type="GO" id="GO:0008033">
    <property type="term" value="P:tRNA processing"/>
    <property type="evidence" value="ECO:0007669"/>
    <property type="project" value="UniProtKB-KW"/>
</dbReference>
<accession>A0A382WIT6</accession>
<keyword evidence="1" id="KW-0819">tRNA processing</keyword>
<dbReference type="SUPFAM" id="SSF52141">
    <property type="entry name" value="Uracil-DNA glycosylase-like"/>
    <property type="match status" value="1"/>
</dbReference>
<dbReference type="Gene3D" id="3.40.50.10630">
    <property type="entry name" value="Uracil-DNA glycosylase-like"/>
    <property type="match status" value="1"/>
</dbReference>